<organism evidence="1 2">
    <name type="scientific">Candidatus Phycosocius bacilliformis</name>
    <dbReference type="NCBI Taxonomy" id="1445552"/>
    <lineage>
        <taxon>Bacteria</taxon>
        <taxon>Pseudomonadati</taxon>
        <taxon>Pseudomonadota</taxon>
        <taxon>Alphaproteobacteria</taxon>
        <taxon>Caulobacterales</taxon>
        <taxon>Caulobacterales incertae sedis</taxon>
        <taxon>Candidatus Phycosocius</taxon>
    </lineage>
</organism>
<gene>
    <name evidence="1" type="primary">gpmB</name>
    <name evidence="1" type="ORF">PbB2_02378</name>
</gene>
<sequence>MPRLYLIRHGEPAATWGAHPDPGLSALGHAQAEAVAARLAQTGARNLISSPLARCQETAGPSAGRLAQAPLIERRVAEIHVAAGVEDMRSWLTQVMSGTWRDAIIDPVLRDWRHQIGQALLALQEDTLVFSHFVAINAAVGLATQSDRVTVFKPGHASVTILSHDGQGLRLETLGDEAAIVLT</sequence>
<dbReference type="Pfam" id="PF00300">
    <property type="entry name" value="His_Phos_1"/>
    <property type="match status" value="1"/>
</dbReference>
<dbReference type="Gene3D" id="3.40.50.1240">
    <property type="entry name" value="Phosphoglycerate mutase-like"/>
    <property type="match status" value="1"/>
</dbReference>
<keyword evidence="2" id="KW-1185">Reference proteome</keyword>
<evidence type="ECO:0000313" key="1">
    <source>
        <dbReference type="EMBL" id="GBF58690.1"/>
    </source>
</evidence>
<protein>
    <submittedName>
        <fullName evidence="1">Phosphoglycerate mutase GpmB</fullName>
    </submittedName>
</protein>
<dbReference type="PANTHER" id="PTHR48100">
    <property type="entry name" value="BROAD-SPECIFICITY PHOSPHATASE YOR283W-RELATED"/>
    <property type="match status" value="1"/>
</dbReference>
<dbReference type="InterPro" id="IPR029033">
    <property type="entry name" value="His_PPase_superfam"/>
</dbReference>
<evidence type="ECO:0000313" key="2">
    <source>
        <dbReference type="Proteomes" id="UP000245086"/>
    </source>
</evidence>
<dbReference type="InterPro" id="IPR013078">
    <property type="entry name" value="His_Pase_superF_clade-1"/>
</dbReference>
<reference evidence="1 2" key="1">
    <citation type="journal article" date="2018" name="Genome Announc.">
        <title>Draft Genome Sequence of "Candidatus Phycosocius bacilliformis," an Alphaproteobacterial Ectosymbiont of the Hydrocarbon-Producing Green Alga Botryococcus braunii.</title>
        <authorList>
            <person name="Tanabe Y."/>
            <person name="Yamaguchi H."/>
            <person name="Watanabe M.M."/>
        </authorList>
    </citation>
    <scope>NUCLEOTIDE SEQUENCE [LARGE SCALE GENOMIC DNA]</scope>
    <source>
        <strain evidence="1 2">BOTRYCO-2</strain>
    </source>
</reference>
<dbReference type="EMBL" id="BFBR01000007">
    <property type="protein sequence ID" value="GBF58690.1"/>
    <property type="molecule type" value="Genomic_DNA"/>
</dbReference>
<dbReference type="GO" id="GO:0005737">
    <property type="term" value="C:cytoplasm"/>
    <property type="evidence" value="ECO:0007669"/>
    <property type="project" value="TreeGrafter"/>
</dbReference>
<dbReference type="SMART" id="SM00855">
    <property type="entry name" value="PGAM"/>
    <property type="match status" value="1"/>
</dbReference>
<proteinExistence type="predicted"/>
<dbReference type="GO" id="GO:0016791">
    <property type="term" value="F:phosphatase activity"/>
    <property type="evidence" value="ECO:0007669"/>
    <property type="project" value="TreeGrafter"/>
</dbReference>
<dbReference type="RefSeq" id="WP_108985547.1">
    <property type="nucleotide sequence ID" value="NZ_BFBR01000007.1"/>
</dbReference>
<dbReference type="InterPro" id="IPR050275">
    <property type="entry name" value="PGM_Phosphatase"/>
</dbReference>
<name>A0A2P2EC85_9PROT</name>
<dbReference type="Proteomes" id="UP000245086">
    <property type="component" value="Unassembled WGS sequence"/>
</dbReference>
<accession>A0A2P2EC85</accession>
<dbReference type="PANTHER" id="PTHR48100:SF62">
    <property type="entry name" value="GLUCOSYL-3-PHOSPHOGLYCERATE PHOSPHATASE"/>
    <property type="match status" value="1"/>
</dbReference>
<dbReference type="CDD" id="cd07067">
    <property type="entry name" value="HP_PGM_like"/>
    <property type="match status" value="1"/>
</dbReference>
<dbReference type="SUPFAM" id="SSF53254">
    <property type="entry name" value="Phosphoglycerate mutase-like"/>
    <property type="match status" value="1"/>
</dbReference>
<dbReference type="OrthoDB" id="5729189at2"/>
<comment type="caution">
    <text evidence="1">The sequence shown here is derived from an EMBL/GenBank/DDBJ whole genome shotgun (WGS) entry which is preliminary data.</text>
</comment>
<dbReference type="AlphaFoldDB" id="A0A2P2EC85"/>